<keyword evidence="3" id="KW-1003">Cell membrane</keyword>
<feature type="compositionally biased region" description="Pro residues" evidence="7">
    <location>
        <begin position="7"/>
        <end position="18"/>
    </location>
</feature>
<dbReference type="InterPro" id="IPR036259">
    <property type="entry name" value="MFS_trans_sf"/>
</dbReference>
<gene>
    <name evidence="10" type="ORF">GCM10010517_72490</name>
</gene>
<evidence type="ECO:0000313" key="11">
    <source>
        <dbReference type="Proteomes" id="UP001500831"/>
    </source>
</evidence>
<dbReference type="PANTHER" id="PTHR42718:SF47">
    <property type="entry name" value="METHYL VIOLOGEN RESISTANCE PROTEIN SMVA"/>
    <property type="match status" value="1"/>
</dbReference>
<feature type="transmembrane region" description="Helical" evidence="8">
    <location>
        <begin position="76"/>
        <end position="94"/>
    </location>
</feature>
<feature type="transmembrane region" description="Helical" evidence="8">
    <location>
        <begin position="359"/>
        <end position="379"/>
    </location>
</feature>
<dbReference type="Gene3D" id="1.20.1720.10">
    <property type="entry name" value="Multidrug resistance protein D"/>
    <property type="match status" value="1"/>
</dbReference>
<feature type="transmembrane region" description="Helical" evidence="8">
    <location>
        <begin position="164"/>
        <end position="186"/>
    </location>
</feature>
<evidence type="ECO:0000313" key="10">
    <source>
        <dbReference type="EMBL" id="GAA2906277.1"/>
    </source>
</evidence>
<feature type="transmembrane region" description="Helical" evidence="8">
    <location>
        <begin position="294"/>
        <end position="319"/>
    </location>
</feature>
<dbReference type="SUPFAM" id="SSF103473">
    <property type="entry name" value="MFS general substrate transporter"/>
    <property type="match status" value="1"/>
</dbReference>
<accession>A0ABP6IR89</accession>
<evidence type="ECO:0000256" key="7">
    <source>
        <dbReference type="SAM" id="MobiDB-lite"/>
    </source>
</evidence>
<proteinExistence type="predicted"/>
<comment type="subcellular location">
    <subcellularLocation>
        <location evidence="1">Cell membrane</location>
        <topology evidence="1">Multi-pass membrane protein</topology>
    </subcellularLocation>
</comment>
<dbReference type="InterPro" id="IPR020846">
    <property type="entry name" value="MFS_dom"/>
</dbReference>
<sequence length="539" mass="54538">MPEGRPHPAPAGPEPTGPAAPDESAQPARPAAGDRRRWITLALMCSGLLLVALDSTVLNVALPALAADLAPSGTQLLWIVDIYSLVVAGLLVSAGTLSDRIGRKRMFIAGMTVFGLASLLAASATSTEFLIACRVLRGVGGAMIMPATLSVIRNVFTDSRERATAIGIWSATASAGSAIGPILAGLLLQRFWWGSVFLLAIPIVVVAVALAVPLVPESRDPNPGRLDVPSVLLSVTGMIALVYGIKEIAVRGPADPAALAFTLAGLAVIVAFVRRQRRLADPLLDVSLFGTRRFTAAALAVMLSFFGFFGLLFFITQYFQIVRGMSPMETGLLLLPLALASAVAAPLTGAIVRGVGTRATLAGGFVLVAVSLAGFALLGASSNDLVVGIGLAGVGFGASLTVTAGSQAIMVSAPAHRAGGAAAIQETSFELGSGLGVALLGSVMAVAYSRALPEVPGVSGPDLETARESLPAAAGVAEGLGATGDALAAAAQSAFFSGFGVTALTGAAIMLATAVAAALFLPGRAREREEAATAVDTGW</sequence>
<feature type="transmembrane region" description="Helical" evidence="8">
    <location>
        <begin position="494"/>
        <end position="521"/>
    </location>
</feature>
<protein>
    <submittedName>
        <fullName evidence="10">MFS transporter</fullName>
    </submittedName>
</protein>
<feature type="transmembrane region" description="Helical" evidence="8">
    <location>
        <begin position="192"/>
        <end position="214"/>
    </location>
</feature>
<organism evidence="10 11">
    <name type="scientific">Streptosporangium fragile</name>
    <dbReference type="NCBI Taxonomy" id="46186"/>
    <lineage>
        <taxon>Bacteria</taxon>
        <taxon>Bacillati</taxon>
        <taxon>Actinomycetota</taxon>
        <taxon>Actinomycetes</taxon>
        <taxon>Streptosporangiales</taxon>
        <taxon>Streptosporangiaceae</taxon>
        <taxon>Streptosporangium</taxon>
    </lineage>
</organism>
<keyword evidence="6 8" id="KW-0472">Membrane</keyword>
<feature type="transmembrane region" description="Helical" evidence="8">
    <location>
        <begin position="331"/>
        <end position="352"/>
    </location>
</feature>
<dbReference type="Gene3D" id="1.20.1250.20">
    <property type="entry name" value="MFS general substrate transporter like domains"/>
    <property type="match status" value="1"/>
</dbReference>
<evidence type="ECO:0000256" key="1">
    <source>
        <dbReference type="ARBA" id="ARBA00004651"/>
    </source>
</evidence>
<keyword evidence="4 8" id="KW-0812">Transmembrane</keyword>
<dbReference type="PRINTS" id="PR01036">
    <property type="entry name" value="TCRTETB"/>
</dbReference>
<keyword evidence="11" id="KW-1185">Reference proteome</keyword>
<feature type="transmembrane region" description="Helical" evidence="8">
    <location>
        <begin position="226"/>
        <end position="245"/>
    </location>
</feature>
<feature type="transmembrane region" description="Helical" evidence="8">
    <location>
        <begin position="106"/>
        <end position="123"/>
    </location>
</feature>
<dbReference type="PROSITE" id="PS50850">
    <property type="entry name" value="MFS"/>
    <property type="match status" value="1"/>
</dbReference>
<dbReference type="PROSITE" id="PS00216">
    <property type="entry name" value="SUGAR_TRANSPORT_1"/>
    <property type="match status" value="1"/>
</dbReference>
<evidence type="ECO:0000256" key="8">
    <source>
        <dbReference type="SAM" id="Phobius"/>
    </source>
</evidence>
<dbReference type="Pfam" id="PF07690">
    <property type="entry name" value="MFS_1"/>
    <property type="match status" value="1"/>
</dbReference>
<evidence type="ECO:0000256" key="2">
    <source>
        <dbReference type="ARBA" id="ARBA00022448"/>
    </source>
</evidence>
<dbReference type="InterPro" id="IPR011701">
    <property type="entry name" value="MFS"/>
</dbReference>
<evidence type="ECO:0000256" key="5">
    <source>
        <dbReference type="ARBA" id="ARBA00022989"/>
    </source>
</evidence>
<feature type="transmembrane region" description="Helical" evidence="8">
    <location>
        <begin position="38"/>
        <end position="64"/>
    </location>
</feature>
<dbReference type="CDD" id="cd17321">
    <property type="entry name" value="MFS_MMR_MDR_like"/>
    <property type="match status" value="1"/>
</dbReference>
<name>A0ABP6IR89_9ACTN</name>
<evidence type="ECO:0000256" key="6">
    <source>
        <dbReference type="ARBA" id="ARBA00023136"/>
    </source>
</evidence>
<dbReference type="EMBL" id="BAAAVI010000085">
    <property type="protein sequence ID" value="GAA2906277.1"/>
    <property type="molecule type" value="Genomic_DNA"/>
</dbReference>
<dbReference type="Proteomes" id="UP001500831">
    <property type="component" value="Unassembled WGS sequence"/>
</dbReference>
<comment type="caution">
    <text evidence="10">The sequence shown here is derived from an EMBL/GenBank/DDBJ whole genome shotgun (WGS) entry which is preliminary data.</text>
</comment>
<evidence type="ECO:0000256" key="4">
    <source>
        <dbReference type="ARBA" id="ARBA00022692"/>
    </source>
</evidence>
<feature type="domain" description="Major facilitator superfamily (MFS) profile" evidence="9">
    <location>
        <begin position="40"/>
        <end position="525"/>
    </location>
</feature>
<dbReference type="InterPro" id="IPR005829">
    <property type="entry name" value="Sugar_transporter_CS"/>
</dbReference>
<keyword evidence="5 8" id="KW-1133">Transmembrane helix</keyword>
<feature type="transmembrane region" description="Helical" evidence="8">
    <location>
        <begin position="129"/>
        <end position="152"/>
    </location>
</feature>
<evidence type="ECO:0000256" key="3">
    <source>
        <dbReference type="ARBA" id="ARBA00022475"/>
    </source>
</evidence>
<dbReference type="PANTHER" id="PTHR42718">
    <property type="entry name" value="MAJOR FACILITATOR SUPERFAMILY MULTIDRUG TRANSPORTER MFSC"/>
    <property type="match status" value="1"/>
</dbReference>
<evidence type="ECO:0000259" key="9">
    <source>
        <dbReference type="PROSITE" id="PS50850"/>
    </source>
</evidence>
<keyword evidence="2" id="KW-0813">Transport</keyword>
<feature type="transmembrane region" description="Helical" evidence="8">
    <location>
        <begin position="257"/>
        <end position="273"/>
    </location>
</feature>
<reference evidence="11" key="1">
    <citation type="journal article" date="2019" name="Int. J. Syst. Evol. Microbiol.">
        <title>The Global Catalogue of Microorganisms (GCM) 10K type strain sequencing project: providing services to taxonomists for standard genome sequencing and annotation.</title>
        <authorList>
            <consortium name="The Broad Institute Genomics Platform"/>
            <consortium name="The Broad Institute Genome Sequencing Center for Infectious Disease"/>
            <person name="Wu L."/>
            <person name="Ma J."/>
        </authorList>
    </citation>
    <scope>NUCLEOTIDE SEQUENCE [LARGE SCALE GENOMIC DNA]</scope>
    <source>
        <strain evidence="11">JCM 6242</strain>
    </source>
</reference>
<feature type="transmembrane region" description="Helical" evidence="8">
    <location>
        <begin position="431"/>
        <end position="451"/>
    </location>
</feature>
<feature type="region of interest" description="Disordered" evidence="7">
    <location>
        <begin position="1"/>
        <end position="31"/>
    </location>
</feature>
<dbReference type="RefSeq" id="WP_344980963.1">
    <property type="nucleotide sequence ID" value="NZ_BAAAVI010000085.1"/>
</dbReference>
<feature type="transmembrane region" description="Helical" evidence="8">
    <location>
        <begin position="385"/>
        <end position="410"/>
    </location>
</feature>